<dbReference type="SUPFAM" id="SSF88659">
    <property type="entry name" value="Sigma3 and sigma4 domains of RNA polymerase sigma factors"/>
    <property type="match status" value="1"/>
</dbReference>
<dbReference type="CDD" id="cd06171">
    <property type="entry name" value="Sigma70_r4"/>
    <property type="match status" value="1"/>
</dbReference>
<dbReference type="GO" id="GO:0000428">
    <property type="term" value="C:DNA-directed RNA polymerase complex"/>
    <property type="evidence" value="ECO:0007669"/>
    <property type="project" value="UniProtKB-KW"/>
</dbReference>
<evidence type="ECO:0000256" key="1">
    <source>
        <dbReference type="ARBA" id="ARBA00010641"/>
    </source>
</evidence>
<dbReference type="GO" id="GO:0016987">
    <property type="term" value="F:sigma factor activity"/>
    <property type="evidence" value="ECO:0007669"/>
    <property type="project" value="UniProtKB-KW"/>
</dbReference>
<evidence type="ECO:0000259" key="6">
    <source>
        <dbReference type="Pfam" id="PF04542"/>
    </source>
</evidence>
<dbReference type="InterPro" id="IPR013325">
    <property type="entry name" value="RNA_pol_sigma_r2"/>
</dbReference>
<dbReference type="Proteomes" id="UP000598775">
    <property type="component" value="Unassembled WGS sequence"/>
</dbReference>
<dbReference type="Gene3D" id="1.10.10.10">
    <property type="entry name" value="Winged helix-like DNA-binding domain superfamily/Winged helix DNA-binding domain"/>
    <property type="match status" value="1"/>
</dbReference>
<keyword evidence="4" id="KW-0238">DNA-binding</keyword>
<dbReference type="EMBL" id="BMGP01000001">
    <property type="protein sequence ID" value="GGF10178.1"/>
    <property type="molecule type" value="Genomic_DNA"/>
</dbReference>
<gene>
    <name evidence="8" type="primary">rpoE</name>
    <name evidence="8" type="ORF">GCM10011399_00050</name>
</gene>
<keyword evidence="8" id="KW-0240">DNA-directed RNA polymerase</keyword>
<keyword evidence="5" id="KW-0804">Transcription</keyword>
<dbReference type="GO" id="GO:0003677">
    <property type="term" value="F:DNA binding"/>
    <property type="evidence" value="ECO:0007669"/>
    <property type="project" value="UniProtKB-KW"/>
</dbReference>
<proteinExistence type="inferred from homology"/>
<dbReference type="InterPro" id="IPR014284">
    <property type="entry name" value="RNA_pol_sigma-70_dom"/>
</dbReference>
<evidence type="ECO:0000259" key="7">
    <source>
        <dbReference type="Pfam" id="PF08281"/>
    </source>
</evidence>
<keyword evidence="2" id="KW-0805">Transcription regulation</keyword>
<dbReference type="Pfam" id="PF08281">
    <property type="entry name" value="Sigma70_r4_2"/>
    <property type="match status" value="1"/>
</dbReference>
<dbReference type="InterPro" id="IPR036388">
    <property type="entry name" value="WH-like_DNA-bd_sf"/>
</dbReference>
<dbReference type="PANTHER" id="PTHR43133">
    <property type="entry name" value="RNA POLYMERASE ECF-TYPE SIGMA FACTO"/>
    <property type="match status" value="1"/>
</dbReference>
<dbReference type="Gene3D" id="1.10.1740.10">
    <property type="match status" value="1"/>
</dbReference>
<name>A0A917B0S1_9MICO</name>
<evidence type="ECO:0000313" key="8">
    <source>
        <dbReference type="EMBL" id="GGF10178.1"/>
    </source>
</evidence>
<comment type="similarity">
    <text evidence="1">Belongs to the sigma-70 factor family. ECF subfamily.</text>
</comment>
<keyword evidence="3" id="KW-0731">Sigma factor</keyword>
<accession>A0A917B0S1</accession>
<dbReference type="InterPro" id="IPR013324">
    <property type="entry name" value="RNA_pol_sigma_r3/r4-like"/>
</dbReference>
<feature type="domain" description="RNA polymerase sigma factor 70 region 4 type 2" evidence="7">
    <location>
        <begin position="136"/>
        <end position="185"/>
    </location>
</feature>
<feature type="domain" description="RNA polymerase sigma-70 region 2" evidence="6">
    <location>
        <begin position="37"/>
        <end position="103"/>
    </location>
</feature>
<dbReference type="InterPro" id="IPR013249">
    <property type="entry name" value="RNA_pol_sigma70_r4_t2"/>
</dbReference>
<dbReference type="NCBIfam" id="TIGR02937">
    <property type="entry name" value="sigma70-ECF"/>
    <property type="match status" value="1"/>
</dbReference>
<dbReference type="GO" id="GO:0006352">
    <property type="term" value="P:DNA-templated transcription initiation"/>
    <property type="evidence" value="ECO:0007669"/>
    <property type="project" value="InterPro"/>
</dbReference>
<protein>
    <submittedName>
        <fullName evidence="8">DNA-directed RNA polymerase sigma-70 factor</fullName>
    </submittedName>
</protein>
<sequence>MFVAKPGLVVRVPLAEADDRTLAGRASDGDVRAFEVLIRRHGPLVRGYAARLMGSTDEVDDVVQAAFITAWQQLPTLSDPAAVKGWLLRVANRKALDRIRARKYHDDIDDESRPPLVTPDSTSPEALAEHHAVQSALSRALTELPELQRQCWLMKEVAGYSYDEIGTDLGLPTSTVRGLLSRARTSVIARMEPWR</sequence>
<dbReference type="Pfam" id="PF04542">
    <property type="entry name" value="Sigma70_r2"/>
    <property type="match status" value="1"/>
</dbReference>
<evidence type="ECO:0000313" key="9">
    <source>
        <dbReference type="Proteomes" id="UP000598775"/>
    </source>
</evidence>
<evidence type="ECO:0000256" key="4">
    <source>
        <dbReference type="ARBA" id="ARBA00023125"/>
    </source>
</evidence>
<reference evidence="8 9" key="1">
    <citation type="journal article" date="2014" name="Int. J. Syst. Evol. Microbiol.">
        <title>Complete genome sequence of Corynebacterium casei LMG S-19264T (=DSM 44701T), isolated from a smear-ripened cheese.</title>
        <authorList>
            <consortium name="US DOE Joint Genome Institute (JGI-PGF)"/>
            <person name="Walter F."/>
            <person name="Albersmeier A."/>
            <person name="Kalinowski J."/>
            <person name="Ruckert C."/>
        </authorList>
    </citation>
    <scope>NUCLEOTIDE SEQUENCE [LARGE SCALE GENOMIC DNA]</scope>
    <source>
        <strain evidence="8 9">CGMCC 1.12976</strain>
    </source>
</reference>
<evidence type="ECO:0000256" key="3">
    <source>
        <dbReference type="ARBA" id="ARBA00023082"/>
    </source>
</evidence>
<evidence type="ECO:0000256" key="2">
    <source>
        <dbReference type="ARBA" id="ARBA00023015"/>
    </source>
</evidence>
<keyword evidence="9" id="KW-1185">Reference proteome</keyword>
<organism evidence="8 9">
    <name type="scientific">Subtercola lobariae</name>
    <dbReference type="NCBI Taxonomy" id="1588641"/>
    <lineage>
        <taxon>Bacteria</taxon>
        <taxon>Bacillati</taxon>
        <taxon>Actinomycetota</taxon>
        <taxon>Actinomycetes</taxon>
        <taxon>Micrococcales</taxon>
        <taxon>Microbacteriaceae</taxon>
        <taxon>Subtercola</taxon>
    </lineage>
</organism>
<dbReference type="SUPFAM" id="SSF88946">
    <property type="entry name" value="Sigma2 domain of RNA polymerase sigma factors"/>
    <property type="match status" value="1"/>
</dbReference>
<comment type="caution">
    <text evidence="8">The sequence shown here is derived from an EMBL/GenBank/DDBJ whole genome shotgun (WGS) entry which is preliminary data.</text>
</comment>
<dbReference type="InterPro" id="IPR039425">
    <property type="entry name" value="RNA_pol_sigma-70-like"/>
</dbReference>
<evidence type="ECO:0000256" key="5">
    <source>
        <dbReference type="ARBA" id="ARBA00023163"/>
    </source>
</evidence>
<dbReference type="AlphaFoldDB" id="A0A917B0S1"/>
<dbReference type="InterPro" id="IPR007627">
    <property type="entry name" value="RNA_pol_sigma70_r2"/>
</dbReference>
<dbReference type="PANTHER" id="PTHR43133:SF8">
    <property type="entry name" value="RNA POLYMERASE SIGMA FACTOR HI_1459-RELATED"/>
    <property type="match status" value="1"/>
</dbReference>